<gene>
    <name evidence="2" type="ORF">SS50377_12384</name>
</gene>
<keyword evidence="1" id="KW-0472">Membrane</keyword>
<reference evidence="2" key="1">
    <citation type="journal article" date="2014" name="PLoS Genet.">
        <title>The Genome of Spironucleus salmonicida Highlights a Fish Pathogen Adapted to Fluctuating Environments.</title>
        <authorList>
            <person name="Xu F."/>
            <person name="Jerlstrom-Hultqvist J."/>
            <person name="Einarsson E."/>
            <person name="Astvaldsson A."/>
            <person name="Svard S.G."/>
            <person name="Andersson J.O."/>
        </authorList>
    </citation>
    <scope>NUCLEOTIDE SEQUENCE</scope>
</reference>
<dbReference type="EMBL" id="KI546040">
    <property type="protein sequence ID" value="EST47397.1"/>
    <property type="molecule type" value="Genomic_DNA"/>
</dbReference>
<accession>V6LRW4</accession>
<name>V6LRW4_9EUKA</name>
<keyword evidence="1" id="KW-1133">Transmembrane helix</keyword>
<dbReference type="AlphaFoldDB" id="V6LRW4"/>
<sequence>MGKAVIAKITHPQEIVRNAAVRRALNVFRLHFLVMVNAKIVMIIVKYVLAQKHAQSVQTIFLDDKTKTCSIPCKTTEDYSKLQR</sequence>
<proteinExistence type="predicted"/>
<protein>
    <submittedName>
        <fullName evidence="2">Uncharacterized protein</fullName>
    </submittedName>
</protein>
<keyword evidence="1" id="KW-0812">Transmembrane</keyword>
<feature type="transmembrane region" description="Helical" evidence="1">
    <location>
        <begin position="30"/>
        <end position="49"/>
    </location>
</feature>
<evidence type="ECO:0000313" key="2">
    <source>
        <dbReference type="EMBL" id="EST47397.1"/>
    </source>
</evidence>
<organism evidence="2">
    <name type="scientific">Spironucleus salmonicida</name>
    <dbReference type="NCBI Taxonomy" id="348837"/>
    <lineage>
        <taxon>Eukaryota</taxon>
        <taxon>Metamonada</taxon>
        <taxon>Diplomonadida</taxon>
        <taxon>Hexamitidae</taxon>
        <taxon>Hexamitinae</taxon>
        <taxon>Spironucleus</taxon>
    </lineage>
</organism>
<evidence type="ECO:0000256" key="1">
    <source>
        <dbReference type="SAM" id="Phobius"/>
    </source>
</evidence>